<evidence type="ECO:0000256" key="3">
    <source>
        <dbReference type="PROSITE-ProRule" id="PRU00023"/>
    </source>
</evidence>
<keyword evidence="2 3" id="KW-0040">ANK repeat</keyword>
<dbReference type="GO" id="GO:0005737">
    <property type="term" value="C:cytoplasm"/>
    <property type="evidence" value="ECO:0007669"/>
    <property type="project" value="TreeGrafter"/>
</dbReference>
<dbReference type="InterPro" id="IPR002110">
    <property type="entry name" value="Ankyrin_rpt"/>
</dbReference>
<dbReference type="PROSITE" id="PS50088">
    <property type="entry name" value="ANK_REPEAT"/>
    <property type="match status" value="3"/>
</dbReference>
<gene>
    <name evidence="4" type="primary">ASB15</name>
</gene>
<dbReference type="Pfam" id="PF12796">
    <property type="entry name" value="Ank_2"/>
    <property type="match status" value="3"/>
</dbReference>
<feature type="repeat" description="ANK" evidence="3">
    <location>
        <begin position="51"/>
        <end position="83"/>
    </location>
</feature>
<keyword evidence="1" id="KW-0677">Repeat</keyword>
<dbReference type="PANTHER" id="PTHR24198">
    <property type="entry name" value="ANKYRIN REPEAT AND PROTEIN KINASE DOMAIN-CONTAINING PROTEIN"/>
    <property type="match status" value="1"/>
</dbReference>
<dbReference type="SUPFAM" id="SSF48403">
    <property type="entry name" value="Ankyrin repeat"/>
    <property type="match status" value="1"/>
</dbReference>
<proteinExistence type="predicted"/>
<reference evidence="4" key="3">
    <citation type="submission" date="2025-09" db="UniProtKB">
        <authorList>
            <consortium name="Ensembl"/>
        </authorList>
    </citation>
    <scope>IDENTIFICATION</scope>
</reference>
<dbReference type="GeneTree" id="ENSGT00940000157073"/>
<dbReference type="Ensembl" id="ENSLCAT00010000379.1">
    <property type="protein sequence ID" value="ENSLCAP00010000357.1"/>
    <property type="gene ID" value="ENSLCAG00010000226.1"/>
</dbReference>
<dbReference type="Proteomes" id="UP000314980">
    <property type="component" value="Unassembled WGS sequence"/>
</dbReference>
<organism evidence="4 5">
    <name type="scientific">Lates calcarifer</name>
    <name type="common">Barramundi</name>
    <name type="synonym">Holocentrus calcarifer</name>
    <dbReference type="NCBI Taxonomy" id="8187"/>
    <lineage>
        <taxon>Eukaryota</taxon>
        <taxon>Metazoa</taxon>
        <taxon>Chordata</taxon>
        <taxon>Craniata</taxon>
        <taxon>Vertebrata</taxon>
        <taxon>Euteleostomi</taxon>
        <taxon>Actinopterygii</taxon>
        <taxon>Neopterygii</taxon>
        <taxon>Teleostei</taxon>
        <taxon>Neoteleostei</taxon>
        <taxon>Acanthomorphata</taxon>
        <taxon>Carangaria</taxon>
        <taxon>Carangaria incertae sedis</taxon>
        <taxon>Centropomidae</taxon>
        <taxon>Lates</taxon>
    </lineage>
</organism>
<sequence length="362" mass="40203">MTYTLVALGAWVEQVCRKKWTAMHEAAKVGKVDILMLLLRNGGRVNHKDVTGVTPLAVAAEHGHFHVTEILLNCGQSEDSFSCSVLLDAAGSGNTDCIQLLLDNGANPNLPSITGHLPIHKAAYAGHYDALKMLIPLTTKKAIKEAGQSPVHSAAEGGHSRCLKLLNSENYRDMRKSALYFAVSNGDVDCTKILLAAGAKTDLDPLCCLLVAVRSGRYEIVKLLLAAKADVNCYFTVVSDTVFPTALQYCLKDEVMMRLLLNNGYKVERCFHCHHDKTFDASDNVEGKIPFCEFMNLCCLMHLSGSVVRILLDYVNHVHICSKLRLILEKQKEWPEICEILSDNNHHHHLCFFSCRYAESQY</sequence>
<dbReference type="PROSITE" id="PS50297">
    <property type="entry name" value="ANK_REP_REGION"/>
    <property type="match status" value="2"/>
</dbReference>
<feature type="repeat" description="ANK" evidence="3">
    <location>
        <begin position="174"/>
        <end position="206"/>
    </location>
</feature>
<evidence type="ECO:0000313" key="4">
    <source>
        <dbReference type="Ensembl" id="ENSLCAP00010000357.1"/>
    </source>
</evidence>
<name>A0A4W6BJ35_LATCA</name>
<feature type="repeat" description="ANK" evidence="3">
    <location>
        <begin position="18"/>
        <end position="50"/>
    </location>
</feature>
<dbReference type="SMART" id="SM00248">
    <property type="entry name" value="ANK"/>
    <property type="match status" value="8"/>
</dbReference>
<evidence type="ECO:0000256" key="2">
    <source>
        <dbReference type="ARBA" id="ARBA00023043"/>
    </source>
</evidence>
<dbReference type="Gene3D" id="1.25.40.20">
    <property type="entry name" value="Ankyrin repeat-containing domain"/>
    <property type="match status" value="2"/>
</dbReference>
<accession>A0A4W6BJ35</accession>
<dbReference type="InterPro" id="IPR036770">
    <property type="entry name" value="Ankyrin_rpt-contain_sf"/>
</dbReference>
<keyword evidence="5" id="KW-1185">Reference proteome</keyword>
<reference evidence="4" key="2">
    <citation type="submission" date="2025-08" db="UniProtKB">
        <authorList>
            <consortium name="Ensembl"/>
        </authorList>
    </citation>
    <scope>IDENTIFICATION</scope>
</reference>
<protein>
    <submittedName>
        <fullName evidence="4">Ankyrin repeat and SOCS box containing 15</fullName>
    </submittedName>
</protein>
<dbReference type="AlphaFoldDB" id="A0A4W6BJ35"/>
<evidence type="ECO:0000256" key="1">
    <source>
        <dbReference type="ARBA" id="ARBA00022737"/>
    </source>
</evidence>
<dbReference type="PRINTS" id="PR01415">
    <property type="entry name" value="ANKYRIN"/>
</dbReference>
<evidence type="ECO:0000313" key="5">
    <source>
        <dbReference type="Proteomes" id="UP000314980"/>
    </source>
</evidence>
<dbReference type="PANTHER" id="PTHR24198:SF176">
    <property type="entry name" value="ANKYRIN REPEAT AND SOCS BOX CONTAINING 14"/>
    <property type="match status" value="1"/>
</dbReference>
<reference evidence="5" key="1">
    <citation type="submission" date="2015-09" db="EMBL/GenBank/DDBJ databases">
        <authorList>
            <person name="Sai Rama Sridatta P."/>
        </authorList>
    </citation>
    <scope>NUCLEOTIDE SEQUENCE [LARGE SCALE GENOMIC DNA]</scope>
</reference>